<organism evidence="4 5">
    <name type="scientific">Paracraurococcus lichenis</name>
    <dbReference type="NCBI Taxonomy" id="3064888"/>
    <lineage>
        <taxon>Bacteria</taxon>
        <taxon>Pseudomonadati</taxon>
        <taxon>Pseudomonadota</taxon>
        <taxon>Alphaproteobacteria</taxon>
        <taxon>Acetobacterales</taxon>
        <taxon>Roseomonadaceae</taxon>
        <taxon>Paracraurococcus</taxon>
    </lineage>
</organism>
<sequence length="96" mass="10222">MPPPTLAKPSLGPDEATARAIHRSSRGQHAFAANLIRLRKAAGLTQMELAAKSGVSQSNISALELTTWEPKLSTILALAEALEVPPADLLIGWNDR</sequence>
<dbReference type="CDD" id="cd00093">
    <property type="entry name" value="HTH_XRE"/>
    <property type="match status" value="1"/>
</dbReference>
<gene>
    <name evidence="4" type="ORF">Q7A36_29650</name>
</gene>
<reference evidence="4 5" key="1">
    <citation type="submission" date="2023-08" db="EMBL/GenBank/DDBJ databases">
        <title>The draft genome sequence of Paracraurococcus sp. LOR1-02.</title>
        <authorList>
            <person name="Kingkaew E."/>
            <person name="Tanasupawat S."/>
        </authorList>
    </citation>
    <scope>NUCLEOTIDE SEQUENCE [LARGE SCALE GENOMIC DNA]</scope>
    <source>
        <strain evidence="4 5">LOR1-02</strain>
    </source>
</reference>
<dbReference type="InterPro" id="IPR050807">
    <property type="entry name" value="TransReg_Diox_bact_type"/>
</dbReference>
<name>A0ABT9E8N1_9PROT</name>
<dbReference type="RefSeq" id="WP_305107420.1">
    <property type="nucleotide sequence ID" value="NZ_JAUTWS010000050.1"/>
</dbReference>
<dbReference type="PROSITE" id="PS50943">
    <property type="entry name" value="HTH_CROC1"/>
    <property type="match status" value="1"/>
</dbReference>
<dbReference type="InterPro" id="IPR001387">
    <property type="entry name" value="Cro/C1-type_HTH"/>
</dbReference>
<dbReference type="Pfam" id="PF13560">
    <property type="entry name" value="HTH_31"/>
    <property type="match status" value="1"/>
</dbReference>
<dbReference type="InterPro" id="IPR010982">
    <property type="entry name" value="Lambda_DNA-bd_dom_sf"/>
</dbReference>
<evidence type="ECO:0000313" key="5">
    <source>
        <dbReference type="Proteomes" id="UP001243009"/>
    </source>
</evidence>
<dbReference type="Gene3D" id="1.10.260.40">
    <property type="entry name" value="lambda repressor-like DNA-binding domains"/>
    <property type="match status" value="1"/>
</dbReference>
<evidence type="ECO:0000256" key="2">
    <source>
        <dbReference type="SAM" id="MobiDB-lite"/>
    </source>
</evidence>
<protein>
    <submittedName>
        <fullName evidence="4">Helix-turn-helix transcriptional regulator</fullName>
    </submittedName>
</protein>
<proteinExistence type="predicted"/>
<accession>A0ABT9E8N1</accession>
<dbReference type="PANTHER" id="PTHR46797">
    <property type="entry name" value="HTH-TYPE TRANSCRIPTIONAL REGULATOR"/>
    <property type="match status" value="1"/>
</dbReference>
<dbReference type="SUPFAM" id="SSF47413">
    <property type="entry name" value="lambda repressor-like DNA-binding domains"/>
    <property type="match status" value="1"/>
</dbReference>
<feature type="domain" description="HTH cro/C1-type" evidence="3">
    <location>
        <begin position="35"/>
        <end position="89"/>
    </location>
</feature>
<evidence type="ECO:0000313" key="4">
    <source>
        <dbReference type="EMBL" id="MDO9712540.1"/>
    </source>
</evidence>
<dbReference type="EMBL" id="JAUTWS010000050">
    <property type="protein sequence ID" value="MDO9712540.1"/>
    <property type="molecule type" value="Genomic_DNA"/>
</dbReference>
<comment type="caution">
    <text evidence="4">The sequence shown here is derived from an EMBL/GenBank/DDBJ whole genome shotgun (WGS) entry which is preliminary data.</text>
</comment>
<keyword evidence="5" id="KW-1185">Reference proteome</keyword>
<evidence type="ECO:0000259" key="3">
    <source>
        <dbReference type="PROSITE" id="PS50943"/>
    </source>
</evidence>
<evidence type="ECO:0000256" key="1">
    <source>
        <dbReference type="ARBA" id="ARBA00023125"/>
    </source>
</evidence>
<dbReference type="Proteomes" id="UP001243009">
    <property type="component" value="Unassembled WGS sequence"/>
</dbReference>
<dbReference type="SMART" id="SM00530">
    <property type="entry name" value="HTH_XRE"/>
    <property type="match status" value="1"/>
</dbReference>
<keyword evidence="1" id="KW-0238">DNA-binding</keyword>
<dbReference type="PANTHER" id="PTHR46797:SF1">
    <property type="entry name" value="METHYLPHOSPHONATE SYNTHASE"/>
    <property type="match status" value="1"/>
</dbReference>
<feature type="region of interest" description="Disordered" evidence="2">
    <location>
        <begin position="1"/>
        <end position="25"/>
    </location>
</feature>